<dbReference type="AlphaFoldDB" id="A0A3B1BX02"/>
<dbReference type="EMBL" id="UOFX01000080">
    <property type="protein sequence ID" value="VAX10935.1"/>
    <property type="molecule type" value="Genomic_DNA"/>
</dbReference>
<sequence length="161" mass="18010">MTEEIINICPVCDMIGEFNTHTLQHNKKTLHFCSEQCKETLVAHPTLYLGKADRGKDIKRRTLHMAEPLDAETTKQVISCLSAMMGVKEVAVDGEKVHITYDLLLVTEKAIEKALADAELPLSQGWLERLHRAWVQGNEKTELGNLVAKPLPGCHQMPPKS</sequence>
<protein>
    <recommendedName>
        <fullName evidence="2">TRASH domain-containing protein</fullName>
    </recommendedName>
</protein>
<organism evidence="1">
    <name type="scientific">hydrothermal vent metagenome</name>
    <dbReference type="NCBI Taxonomy" id="652676"/>
    <lineage>
        <taxon>unclassified sequences</taxon>
        <taxon>metagenomes</taxon>
        <taxon>ecological metagenomes</taxon>
    </lineage>
</organism>
<name>A0A3B1BX02_9ZZZZ</name>
<evidence type="ECO:0008006" key="2">
    <source>
        <dbReference type="Google" id="ProtNLM"/>
    </source>
</evidence>
<proteinExistence type="predicted"/>
<accession>A0A3B1BX02</accession>
<gene>
    <name evidence="1" type="ORF">MNBD_GAMMA26-1768</name>
</gene>
<dbReference type="InterPro" id="IPR012348">
    <property type="entry name" value="RNR-like"/>
</dbReference>
<reference evidence="1" key="1">
    <citation type="submission" date="2018-06" db="EMBL/GenBank/DDBJ databases">
        <authorList>
            <person name="Zhirakovskaya E."/>
        </authorList>
    </citation>
    <scope>NUCLEOTIDE SEQUENCE</scope>
</reference>
<evidence type="ECO:0000313" key="1">
    <source>
        <dbReference type="EMBL" id="VAX10935.1"/>
    </source>
</evidence>
<dbReference type="GO" id="GO:0016491">
    <property type="term" value="F:oxidoreductase activity"/>
    <property type="evidence" value="ECO:0007669"/>
    <property type="project" value="InterPro"/>
</dbReference>
<dbReference type="Gene3D" id="1.10.620.20">
    <property type="entry name" value="Ribonucleotide Reductase, subunit A"/>
    <property type="match status" value="1"/>
</dbReference>